<dbReference type="InterPro" id="IPR003004">
    <property type="entry name" value="GspF/PilC"/>
</dbReference>
<organism evidence="1 2">
    <name type="scientific">candidate division WS6 bacterium OLB21</name>
    <dbReference type="NCBI Taxonomy" id="1617427"/>
    <lineage>
        <taxon>Bacteria</taxon>
        <taxon>Candidatus Dojkabacteria</taxon>
    </lineage>
</organism>
<name>A0A136KJH5_9BACT</name>
<sequence>MAVFTYTATKATGEQVTGERQAQTREDVASFLHEQGLIIISINQKIGLNLGNLNDIQIGGIPLNEKVVFARQLATMLSAGLPVASSLEILVEQTKYTGLKNNLLKFIKIFNQDCLWRPPSEETRQYLTIYS</sequence>
<dbReference type="EMBL" id="JYPD01000014">
    <property type="protein sequence ID" value="KXK09572.1"/>
    <property type="molecule type" value="Genomic_DNA"/>
</dbReference>
<gene>
    <name evidence="1" type="ORF">UZ20_WS6002000375</name>
</gene>
<reference evidence="1 2" key="1">
    <citation type="submission" date="2015-02" db="EMBL/GenBank/DDBJ databases">
        <title>Improved understanding of the partial-nitritation anammox process through 23 genomes representing the majority of the microbial community.</title>
        <authorList>
            <person name="Speth D.R."/>
            <person name="In T Zandt M."/>
            <person name="Guerrero Cruz S."/>
            <person name="Jetten M.S."/>
            <person name="Dutilh B.E."/>
        </authorList>
    </citation>
    <scope>NUCLEOTIDE SEQUENCE [LARGE SCALE GENOMIC DNA]</scope>
    <source>
        <strain evidence="1">OLB21</strain>
    </source>
</reference>
<comment type="caution">
    <text evidence="1">The sequence shown here is derived from an EMBL/GenBank/DDBJ whole genome shotgun (WGS) entry which is preliminary data.</text>
</comment>
<proteinExistence type="predicted"/>
<dbReference type="PATRIC" id="fig|1617427.3.peg.393"/>
<dbReference type="STRING" id="1617427.UZ20_WS6002000375"/>
<dbReference type="Gene3D" id="1.20.81.30">
    <property type="entry name" value="Type II secretion system (T2SS), domain F"/>
    <property type="match status" value="1"/>
</dbReference>
<dbReference type="AlphaFoldDB" id="A0A136KJH5"/>
<evidence type="ECO:0000313" key="1">
    <source>
        <dbReference type="EMBL" id="KXK09572.1"/>
    </source>
</evidence>
<dbReference type="PANTHER" id="PTHR30012">
    <property type="entry name" value="GENERAL SECRETION PATHWAY PROTEIN"/>
    <property type="match status" value="1"/>
</dbReference>
<accession>A0A136KJH5</accession>
<evidence type="ECO:0000313" key="2">
    <source>
        <dbReference type="Proteomes" id="UP000070449"/>
    </source>
</evidence>
<dbReference type="InterPro" id="IPR042094">
    <property type="entry name" value="T2SS_GspF_sf"/>
</dbReference>
<dbReference type="PANTHER" id="PTHR30012:SF0">
    <property type="entry name" value="TYPE II SECRETION SYSTEM PROTEIN F-RELATED"/>
    <property type="match status" value="1"/>
</dbReference>
<protein>
    <submittedName>
        <fullName evidence="1">Type IV pilin biogenesis protein</fullName>
    </submittedName>
</protein>
<dbReference type="Proteomes" id="UP000070449">
    <property type="component" value="Unassembled WGS sequence"/>
</dbReference>